<dbReference type="Pfam" id="PF00583">
    <property type="entry name" value="Acetyltransf_1"/>
    <property type="match status" value="1"/>
</dbReference>
<dbReference type="GO" id="GO:0008999">
    <property type="term" value="F:protein-N-terminal-alanine acetyltransferase activity"/>
    <property type="evidence" value="ECO:0007669"/>
    <property type="project" value="UniProtKB-EC"/>
</dbReference>
<dbReference type="PANTHER" id="PTHR42919">
    <property type="entry name" value="N-ALPHA-ACETYLTRANSFERASE"/>
    <property type="match status" value="1"/>
</dbReference>
<evidence type="ECO:0000256" key="1">
    <source>
        <dbReference type="ARBA" id="ARBA00022679"/>
    </source>
</evidence>
<name>A0ABT2S900_9FIRM</name>
<dbReference type="GO" id="GO:0005840">
    <property type="term" value="C:ribosome"/>
    <property type="evidence" value="ECO:0007669"/>
    <property type="project" value="UniProtKB-KW"/>
</dbReference>
<reference evidence="5 6" key="1">
    <citation type="journal article" date="2021" name="ISME Commun">
        <title>Automated analysis of genomic sequences facilitates high-throughput and comprehensive description of bacteria.</title>
        <authorList>
            <person name="Hitch T.C.A."/>
        </authorList>
    </citation>
    <scope>NUCLEOTIDE SEQUENCE [LARGE SCALE GENOMIC DNA]</scope>
    <source>
        <strain evidence="5 6">Sanger_02</strain>
    </source>
</reference>
<dbReference type="InterPro" id="IPR016181">
    <property type="entry name" value="Acyl_CoA_acyltransferase"/>
</dbReference>
<comment type="catalytic activity">
    <reaction evidence="3">
        <text>N-terminal L-alanyl-[ribosomal protein bS18] + acetyl-CoA = N-terminal N(alpha)-acetyl-L-alanyl-[ribosomal protein bS18] + CoA + H(+)</text>
        <dbReference type="Rhea" id="RHEA:43756"/>
        <dbReference type="Rhea" id="RHEA-COMP:10676"/>
        <dbReference type="Rhea" id="RHEA-COMP:10677"/>
        <dbReference type="ChEBI" id="CHEBI:15378"/>
        <dbReference type="ChEBI" id="CHEBI:57287"/>
        <dbReference type="ChEBI" id="CHEBI:57288"/>
        <dbReference type="ChEBI" id="CHEBI:64718"/>
        <dbReference type="ChEBI" id="CHEBI:83683"/>
        <dbReference type="EC" id="2.3.1.266"/>
    </reaction>
</comment>
<keyword evidence="3" id="KW-0963">Cytoplasm</keyword>
<evidence type="ECO:0000313" key="6">
    <source>
        <dbReference type="Proteomes" id="UP001207605"/>
    </source>
</evidence>
<comment type="similarity">
    <text evidence="3">Belongs to the acetyltransferase family. RimI subfamily.</text>
</comment>
<comment type="function">
    <text evidence="3">Acetylates the N-terminal alanine of ribosomal protein bS18.</text>
</comment>
<keyword evidence="5" id="KW-0689">Ribosomal protein</keyword>
<accession>A0ABT2S900</accession>
<feature type="domain" description="N-acetyltransferase" evidence="4">
    <location>
        <begin position="2"/>
        <end position="146"/>
    </location>
</feature>
<evidence type="ECO:0000256" key="3">
    <source>
        <dbReference type="RuleBase" id="RU363094"/>
    </source>
</evidence>
<dbReference type="SUPFAM" id="SSF55729">
    <property type="entry name" value="Acyl-CoA N-acyltransferases (Nat)"/>
    <property type="match status" value="1"/>
</dbReference>
<evidence type="ECO:0000313" key="5">
    <source>
        <dbReference type="EMBL" id="MCU6701070.1"/>
    </source>
</evidence>
<evidence type="ECO:0000256" key="2">
    <source>
        <dbReference type="ARBA" id="ARBA00023315"/>
    </source>
</evidence>
<sequence>MFCIRRMREEDLADVARLEKEIFSDPWSESAIRESMEQSQTLLLSALEDGVLVGYLIVYYVLEDGEIARIAVESDFRRNGVASRLLKELAFICADNGVNKLLLDVRESNESAKAFYKKKGFVLDGVRKNYYTNPTENAILMSLELL</sequence>
<dbReference type="EC" id="2.3.1.266" evidence="3"/>
<protein>
    <recommendedName>
        <fullName evidence="3">[Ribosomal protein bS18]-alanine N-acetyltransferase</fullName>
        <ecNumber evidence="3">2.3.1.266</ecNumber>
    </recommendedName>
</protein>
<dbReference type="PROSITE" id="PS51186">
    <property type="entry name" value="GNAT"/>
    <property type="match status" value="1"/>
</dbReference>
<proteinExistence type="inferred from homology"/>
<evidence type="ECO:0000259" key="4">
    <source>
        <dbReference type="PROSITE" id="PS51186"/>
    </source>
</evidence>
<comment type="subcellular location">
    <subcellularLocation>
        <location evidence="3">Cytoplasm</location>
    </subcellularLocation>
</comment>
<keyword evidence="1 5" id="KW-0808">Transferase</keyword>
<gene>
    <name evidence="5" type="primary">rimI</name>
    <name evidence="5" type="ORF">OCV65_12645</name>
</gene>
<keyword evidence="5" id="KW-0687">Ribonucleoprotein</keyword>
<dbReference type="NCBIfam" id="TIGR01575">
    <property type="entry name" value="rimI"/>
    <property type="match status" value="1"/>
</dbReference>
<dbReference type="CDD" id="cd04301">
    <property type="entry name" value="NAT_SF"/>
    <property type="match status" value="1"/>
</dbReference>
<dbReference type="EMBL" id="JAOQJV010000025">
    <property type="protein sequence ID" value="MCU6701070.1"/>
    <property type="molecule type" value="Genomic_DNA"/>
</dbReference>
<keyword evidence="6" id="KW-1185">Reference proteome</keyword>
<dbReference type="Proteomes" id="UP001207605">
    <property type="component" value="Unassembled WGS sequence"/>
</dbReference>
<organism evidence="5 6">
    <name type="scientific">Dorea ammoniilytica</name>
    <dbReference type="NCBI Taxonomy" id="2981788"/>
    <lineage>
        <taxon>Bacteria</taxon>
        <taxon>Bacillati</taxon>
        <taxon>Bacillota</taxon>
        <taxon>Clostridia</taxon>
        <taxon>Lachnospirales</taxon>
        <taxon>Lachnospiraceae</taxon>
        <taxon>Dorea</taxon>
    </lineage>
</organism>
<dbReference type="InterPro" id="IPR006464">
    <property type="entry name" value="AcTrfase_RimI/Ard1"/>
</dbReference>
<dbReference type="InterPro" id="IPR051556">
    <property type="entry name" value="N-term/lysine_N-AcTrnsfr"/>
</dbReference>
<dbReference type="Gene3D" id="3.40.630.30">
    <property type="match status" value="1"/>
</dbReference>
<dbReference type="InterPro" id="IPR000182">
    <property type="entry name" value="GNAT_dom"/>
</dbReference>
<keyword evidence="2 5" id="KW-0012">Acyltransferase</keyword>
<comment type="caution">
    <text evidence="5">The sequence shown here is derived from an EMBL/GenBank/DDBJ whole genome shotgun (WGS) entry which is preliminary data.</text>
</comment>
<dbReference type="PANTHER" id="PTHR42919:SF8">
    <property type="entry name" value="N-ALPHA-ACETYLTRANSFERASE 50"/>
    <property type="match status" value="1"/>
</dbReference>
<dbReference type="RefSeq" id="WP_262582346.1">
    <property type="nucleotide sequence ID" value="NZ_JAOQJV010000025.1"/>
</dbReference>